<reference evidence="5" key="3">
    <citation type="journal article" date="2018" name="Genome Biol.">
        <title>SKESA: strategic k-mer extension for scrupulous assemblies.</title>
        <authorList>
            <person name="Souvorov A."/>
            <person name="Agarwala R."/>
            <person name="Lipman D.J."/>
        </authorList>
    </citation>
    <scope>NUCLEOTIDE SEQUENCE</scope>
    <source>
        <strain evidence="5">HN1000</strain>
    </source>
</reference>
<dbReference type="InterPro" id="IPR011059">
    <property type="entry name" value="Metal-dep_hydrolase_composite"/>
</dbReference>
<dbReference type="Pfam" id="PF01979">
    <property type="entry name" value="Amidohydro_1"/>
    <property type="match status" value="1"/>
</dbReference>
<dbReference type="Proteomes" id="UP000878956">
    <property type="component" value="Unassembled WGS sequence"/>
</dbReference>
<dbReference type="EMBL" id="CAADAN010000008">
    <property type="protein sequence ID" value="VFD33121.1"/>
    <property type="molecule type" value="Genomic_DNA"/>
</dbReference>
<evidence type="ECO:0000313" key="9">
    <source>
        <dbReference type="Proteomes" id="UP000411588"/>
    </source>
</evidence>
<dbReference type="SUPFAM" id="SSF51338">
    <property type="entry name" value="Composite domain of metallo-dependent hydrolases"/>
    <property type="match status" value="1"/>
</dbReference>
<dbReference type="InterPro" id="IPR057744">
    <property type="entry name" value="OTAase-like"/>
</dbReference>
<evidence type="ECO:0000313" key="3">
    <source>
        <dbReference type="EMBL" id="CDS87171.1"/>
    </source>
</evidence>
<dbReference type="EMBL" id="FUPS01000010">
    <property type="protein sequence ID" value="SJS76626.1"/>
    <property type="molecule type" value="Genomic_DNA"/>
</dbReference>
<protein>
    <submittedName>
        <fullName evidence="5 7">Amidohydrolase</fullName>
    </submittedName>
    <submittedName>
        <fullName evidence="6">Imidazolonepropionase</fullName>
    </submittedName>
    <submittedName>
        <fullName evidence="2">Putative amidohydrolase</fullName>
    </submittedName>
</protein>
<dbReference type="PANTHER" id="PTHR43135:SF3">
    <property type="entry name" value="ALPHA-D-RIBOSE 1-METHYLPHOSPHONATE 5-TRIPHOSPHATE DIPHOSPHATASE"/>
    <property type="match status" value="1"/>
</dbReference>
<dbReference type="EMBL" id="DAEPXK010000009">
    <property type="protein sequence ID" value="HBH1541806.1"/>
    <property type="molecule type" value="Genomic_DNA"/>
</dbReference>
<dbReference type="EMBL" id="LK932515">
    <property type="protein sequence ID" value="CDS87171.1"/>
    <property type="molecule type" value="Genomic_DNA"/>
</dbReference>
<reference evidence="5" key="4">
    <citation type="submission" date="2021-06" db="EMBL/GenBank/DDBJ databases">
        <authorList>
            <consortium name="NCBI Pathogen Detection Project"/>
        </authorList>
    </citation>
    <scope>NUCLEOTIDE SEQUENCE</scope>
    <source>
        <strain evidence="5">HN1000</strain>
    </source>
</reference>
<gene>
    <name evidence="4" type="ORF">BN1095_950024</name>
    <name evidence="3" type="ORF">BN1096_610049</name>
    <name evidence="2" type="ORF">BN1097_600045</name>
    <name evidence="5" type="ORF">KRM00_001275</name>
    <name evidence="7" type="ORF">SAMEA1402399_02421</name>
    <name evidence="6" type="ORF">SAMEA3375112_02844</name>
</gene>
<evidence type="ECO:0000313" key="8">
    <source>
        <dbReference type="Proteomes" id="UP000189137"/>
    </source>
</evidence>
<dbReference type="EMBL" id="LK933540">
    <property type="protein sequence ID" value="CDT82429.1"/>
    <property type="molecule type" value="Genomic_DNA"/>
</dbReference>
<dbReference type="SUPFAM" id="SSF51556">
    <property type="entry name" value="Metallo-dependent hydrolases"/>
    <property type="match status" value="1"/>
</dbReference>
<reference evidence="2" key="1">
    <citation type="submission" date="2014-07" db="EMBL/GenBank/DDBJ databases">
        <authorList>
            <person name="Monot Marc"/>
        </authorList>
    </citation>
    <scope>NUCLEOTIDE SEQUENCE</scope>
    <source>
        <strain evidence="4">7032989</strain>
        <strain evidence="2">7032994</strain>
    </source>
</reference>
<dbReference type="KEGG" id="pdf:CD630DERM_16120"/>
<dbReference type="CDD" id="cd01299">
    <property type="entry name" value="Met_dep_hydrolase_A"/>
    <property type="match status" value="1"/>
</dbReference>
<dbReference type="InterPro" id="IPR051781">
    <property type="entry name" value="Metallo-dep_Hydrolase"/>
</dbReference>
<dbReference type="PATRIC" id="fig|1496.854.peg.3468"/>
<dbReference type="Proteomes" id="UP000411588">
    <property type="component" value="Unassembled WGS sequence"/>
</dbReference>
<evidence type="ECO:0000313" key="6">
    <source>
        <dbReference type="EMBL" id="SJS76626.1"/>
    </source>
</evidence>
<evidence type="ECO:0000313" key="4">
    <source>
        <dbReference type="EMBL" id="CDT82429.1"/>
    </source>
</evidence>
<dbReference type="EMBL" id="LK932399">
    <property type="protein sequence ID" value="CDS86838.1"/>
    <property type="molecule type" value="Genomic_DNA"/>
</dbReference>
<dbReference type="InterPro" id="IPR006680">
    <property type="entry name" value="Amidohydro-rel"/>
</dbReference>
<dbReference type="RefSeq" id="WP_003436463.1">
    <property type="nucleotide sequence ID" value="NZ_AP031492.1"/>
</dbReference>
<reference evidence="6 8" key="2">
    <citation type="submission" date="2017-02" db="EMBL/GenBank/DDBJ databases">
        <authorList>
            <consortium name="Pathogen Informatics"/>
        </authorList>
    </citation>
    <scope>NUCLEOTIDE SEQUENCE [LARGE SCALE GENOMIC DNA]</scope>
    <source>
        <strain evidence="7">Clo34</strain>
        <strain evidence="9">clo34</strain>
        <strain evidence="6 8">VRECD0157</strain>
    </source>
</reference>
<name>A0A069ABW4_CLODI</name>
<dbReference type="GO" id="GO:0016810">
    <property type="term" value="F:hydrolase activity, acting on carbon-nitrogen (but not peptide) bonds"/>
    <property type="evidence" value="ECO:0007669"/>
    <property type="project" value="InterPro"/>
</dbReference>
<dbReference type="Proteomes" id="UP000189137">
    <property type="component" value="Unassembled WGS sequence"/>
</dbReference>
<proteinExistence type="predicted"/>
<dbReference type="InterPro" id="IPR032466">
    <property type="entry name" value="Metal_Hydrolase"/>
</dbReference>
<evidence type="ECO:0000313" key="2">
    <source>
        <dbReference type="EMBL" id="CDS86838.1"/>
    </source>
</evidence>
<keyword evidence="2" id="KW-0378">Hydrolase</keyword>
<accession>A0A069ABW4</accession>
<evidence type="ECO:0000313" key="7">
    <source>
        <dbReference type="EMBL" id="VFD33121.1"/>
    </source>
</evidence>
<feature type="domain" description="Amidohydrolase-related" evidence="1">
    <location>
        <begin position="54"/>
        <end position="392"/>
    </location>
</feature>
<dbReference type="Gene3D" id="2.30.40.10">
    <property type="entry name" value="Urease, subunit C, domain 1"/>
    <property type="match status" value="1"/>
</dbReference>
<evidence type="ECO:0000259" key="1">
    <source>
        <dbReference type="Pfam" id="PF01979"/>
    </source>
</evidence>
<sequence>MNKKYIKAGNLIDGTGNSIMQNKGIIIDGDTIVEIEDIRDDLNGYDVYDYLDKTVMPGIMNCHVHLTMEPVGNPKIYYDNVSDVELVVNTIKQLDAYLDSGVTYIRSLGCPKYVDVQLKNLIDKGSIDGPGIVTSGPVICMTGGHGYYFGIESDGVDECRKSARTVLKNGVDCVKIMATGGVTTDGVEPGSPQLTLEEMKAAVDEAIKAGKITATHAQGRTGIKNAVLAGITSIEHGVYLDDEIIDLMLERGTYLVPTVAAPYFILNAGKESGITEATLRKCEIVAIPHKESFLKAYKKGIKIAVGSDAGTSYNEHGKTYYEMKLMSDYGMDNMDIIVAATKTASELLRIDKNYGTLEKGKKADVIVVNGNPVENIDVLADVLAVFKLGKKVR</sequence>
<dbReference type="Gene3D" id="3.20.20.140">
    <property type="entry name" value="Metal-dependent hydrolases"/>
    <property type="match status" value="1"/>
</dbReference>
<organism evidence="2">
    <name type="scientific">Clostridioides difficile</name>
    <name type="common">Peptoclostridium difficile</name>
    <dbReference type="NCBI Taxonomy" id="1496"/>
    <lineage>
        <taxon>Bacteria</taxon>
        <taxon>Bacillati</taxon>
        <taxon>Bacillota</taxon>
        <taxon>Clostridia</taxon>
        <taxon>Peptostreptococcales</taxon>
        <taxon>Peptostreptococcaceae</taxon>
        <taxon>Clostridioides</taxon>
    </lineage>
</organism>
<dbReference type="PANTHER" id="PTHR43135">
    <property type="entry name" value="ALPHA-D-RIBOSE 1-METHYLPHOSPHONATE 5-TRIPHOSPHATE DIPHOSPHATASE"/>
    <property type="match status" value="1"/>
</dbReference>
<dbReference type="GeneID" id="66354022"/>
<dbReference type="AlphaFoldDB" id="A0A069ABW4"/>
<evidence type="ECO:0000313" key="5">
    <source>
        <dbReference type="EMBL" id="HBH1541806.1"/>
    </source>
</evidence>